<dbReference type="SUPFAM" id="SSF48695">
    <property type="entry name" value="Multiheme cytochromes"/>
    <property type="match status" value="1"/>
</dbReference>
<dbReference type="EMBL" id="ASRX01000008">
    <property type="protein sequence ID" value="EYF07735.1"/>
    <property type="molecule type" value="Genomic_DNA"/>
</dbReference>
<evidence type="ECO:0000313" key="4">
    <source>
        <dbReference type="Proteomes" id="UP000019678"/>
    </source>
</evidence>
<dbReference type="PROSITE" id="PS50011">
    <property type="entry name" value="PROTEIN_KINASE_DOM"/>
    <property type="match status" value="1"/>
</dbReference>
<dbReference type="eggNOG" id="COG0515">
    <property type="taxonomic scope" value="Bacteria"/>
</dbReference>
<feature type="compositionally biased region" description="Low complexity" evidence="1">
    <location>
        <begin position="304"/>
        <end position="326"/>
    </location>
</feature>
<dbReference type="InterPro" id="IPR011009">
    <property type="entry name" value="Kinase-like_dom_sf"/>
</dbReference>
<feature type="region of interest" description="Disordered" evidence="1">
    <location>
        <begin position="1"/>
        <end position="20"/>
    </location>
</feature>
<accession>A0A017TFY6</accession>
<evidence type="ECO:0000313" key="3">
    <source>
        <dbReference type="EMBL" id="EYF07735.1"/>
    </source>
</evidence>
<dbReference type="Gene3D" id="1.10.510.10">
    <property type="entry name" value="Transferase(Phosphotransferase) domain 1"/>
    <property type="match status" value="1"/>
</dbReference>
<evidence type="ECO:0000256" key="1">
    <source>
        <dbReference type="SAM" id="MobiDB-lite"/>
    </source>
</evidence>
<organism evidence="3 4">
    <name type="scientific">Chondromyces apiculatus DSM 436</name>
    <dbReference type="NCBI Taxonomy" id="1192034"/>
    <lineage>
        <taxon>Bacteria</taxon>
        <taxon>Pseudomonadati</taxon>
        <taxon>Myxococcota</taxon>
        <taxon>Polyangia</taxon>
        <taxon>Polyangiales</taxon>
        <taxon>Polyangiaceae</taxon>
        <taxon>Chondromyces</taxon>
    </lineage>
</organism>
<name>A0A017TFY6_9BACT</name>
<feature type="region of interest" description="Disordered" evidence="1">
    <location>
        <begin position="627"/>
        <end position="653"/>
    </location>
</feature>
<feature type="region of interest" description="Disordered" evidence="1">
    <location>
        <begin position="905"/>
        <end position="925"/>
    </location>
</feature>
<feature type="compositionally biased region" description="Basic and acidic residues" evidence="1">
    <location>
        <begin position="336"/>
        <end position="363"/>
    </location>
</feature>
<protein>
    <recommendedName>
        <fullName evidence="2">Protein kinase domain-containing protein</fullName>
    </recommendedName>
</protein>
<dbReference type="InterPro" id="IPR036280">
    <property type="entry name" value="Multihaem_cyt_sf"/>
</dbReference>
<feature type="compositionally biased region" description="Basic and acidic residues" evidence="1">
    <location>
        <begin position="284"/>
        <end position="303"/>
    </location>
</feature>
<dbReference type="AlphaFoldDB" id="A0A017TFY6"/>
<feature type="region of interest" description="Disordered" evidence="1">
    <location>
        <begin position="277"/>
        <end position="384"/>
    </location>
</feature>
<comment type="caution">
    <text evidence="3">The sequence shown here is derived from an EMBL/GenBank/DDBJ whole genome shotgun (WGS) entry which is preliminary data.</text>
</comment>
<dbReference type="Proteomes" id="UP000019678">
    <property type="component" value="Unassembled WGS sequence"/>
</dbReference>
<dbReference type="GO" id="GO:0005524">
    <property type="term" value="F:ATP binding"/>
    <property type="evidence" value="ECO:0007669"/>
    <property type="project" value="InterPro"/>
</dbReference>
<feature type="compositionally biased region" description="Basic and acidic residues" evidence="1">
    <location>
        <begin position="371"/>
        <end position="382"/>
    </location>
</feature>
<gene>
    <name evidence="3" type="ORF">CAP_8236</name>
</gene>
<dbReference type="RefSeq" id="WP_044237292.1">
    <property type="nucleotide sequence ID" value="NZ_ASRX01000008.1"/>
</dbReference>
<dbReference type="InterPro" id="IPR000719">
    <property type="entry name" value="Prot_kinase_dom"/>
</dbReference>
<dbReference type="eggNOG" id="COG4885">
    <property type="taxonomic scope" value="Bacteria"/>
</dbReference>
<keyword evidence="4" id="KW-1185">Reference proteome</keyword>
<evidence type="ECO:0000259" key="2">
    <source>
        <dbReference type="PROSITE" id="PS50011"/>
    </source>
</evidence>
<dbReference type="OrthoDB" id="9814800at2"/>
<dbReference type="GO" id="GO:0004672">
    <property type="term" value="F:protein kinase activity"/>
    <property type="evidence" value="ECO:0007669"/>
    <property type="project" value="InterPro"/>
</dbReference>
<feature type="domain" description="Protein kinase" evidence="2">
    <location>
        <begin position="1"/>
        <end position="282"/>
    </location>
</feature>
<dbReference type="SUPFAM" id="SSF56112">
    <property type="entry name" value="Protein kinase-like (PK-like)"/>
    <property type="match status" value="1"/>
</dbReference>
<proteinExistence type="predicted"/>
<reference evidence="3 4" key="1">
    <citation type="submission" date="2013-05" db="EMBL/GenBank/DDBJ databases">
        <title>Genome assembly of Chondromyces apiculatus DSM 436.</title>
        <authorList>
            <person name="Sharma G."/>
            <person name="Khatri I."/>
            <person name="Kaur C."/>
            <person name="Mayilraj S."/>
            <person name="Subramanian S."/>
        </authorList>
    </citation>
    <scope>NUCLEOTIDE SEQUENCE [LARGE SCALE GENOMIC DNA]</scope>
    <source>
        <strain evidence="3 4">DSM 436</strain>
    </source>
</reference>
<sequence>MSGAGDLPRRAPDPAWVPEGKVPEALGRASRWRSEDGEIWRLAATEEGLARRLLTLGEAGIGGFVEGGVDAEGVWLRRMLGGASLAARLRERRGPWAWEEALAVGLSLARVLAFCEKASLFPGPLTPQAVLLGSQREAPGQVRERMQSPERAPEQAAWLHATALVEGMVGVPGGAARGTEGLSPLWTPPEQADGALWDSAANRYALGLLLYHLLAGEHPFSGAGLRHAMGEAAHREPPPFPEVVAEALPPGLQSRVLRLLDPDAERRPQRAQEIVEALQGFVRGEGEGDARGERRERGERGERGSAVGRSAGETRGAQVVQAARGARATRESAGGAREERGDTGSAREERGDTGSARQARDGAARAGRGAEAGDARARRVTEGGRSQQVLRRAVPLAVGAVVGIGALALIEGAAPAPTRPVATVLAERPLGSGETLAQDCAACHGRQAAEWRRSVMAHAVKSPLFNALEILIEEQNGRDADCPNGPGFLRRADPSRACRDRRSGLVKAGTGGEHWCVNCHSPAETLEGAMPAWDGRAGGDARGRLPVRDLVGPRGLEGISCGFCHEVHGPVGPRGSGGYQGNPSWTSFVTGAVFPSRPEDGRGLFGIANSGFSMREDTLLLPAGTLGAPGAREARDTSGGAPGKGVDVDDPVVHRRPSASAKAYLRSSEFCGSCHDVRLFGSDTVGAQRGEHFKRLRNAYSEWVAWSRQEERAGREPASCQGCHMSTFPGVCVPDGSAAKAGAAPEGCPPGTRFEARAPGIYAKGRVADGSSALKEVTNHYFSGVDLPLGEEFLEALVEEEGVDAHGMPVGVRGRRDLLLRHTFRLGVEGRAERGRLEIPVTIENVGAGHRVPAGFSQERETWVHLVVRDGGGRVVYEVGRVDRADEDLHDKEFLRVGTRPDRVDAQGRPEGLFGADVRDGPDVPEWSPPTIEGGTSFRGRGLINFQNGFLRCVRCIGVVAPDGSCTPGPGQGTHRADRYADGDYDLDTGECRSNLTGMNALFETYFPVGALDASRGEPKAPDAIIDTRSAPPGVPLRYTYTLPTGGRSGPFRVEARLLFRAFPPFLIRGFADYEQEQARRGLRPGGPLVTREMLGRLEIVELERAEAEIR</sequence>
<dbReference type="Gene3D" id="1.10.1130.10">
    <property type="entry name" value="Flavocytochrome C3, Chain A"/>
    <property type="match status" value="1"/>
</dbReference>
<dbReference type="STRING" id="1192034.CAP_8236"/>